<accession>A0AAE4BR76</accession>
<gene>
    <name evidence="2" type="ORF">HNQ88_000451</name>
</gene>
<keyword evidence="1" id="KW-0472">Membrane</keyword>
<dbReference type="AlphaFoldDB" id="A0AAE4BR76"/>
<evidence type="ECO:0000256" key="1">
    <source>
        <dbReference type="SAM" id="Phobius"/>
    </source>
</evidence>
<dbReference type="EMBL" id="JAVDQD010000001">
    <property type="protein sequence ID" value="MDR6237475.1"/>
    <property type="molecule type" value="Genomic_DNA"/>
</dbReference>
<sequence>MRQKKYIIGAIAGIACLATVVLLYRFLSPQKPGINDLVPNNTMAIYQPENIVKELGDFYEKPLGSRLSAFGGNKKMKEWLVMLDSMVSDSYFLNSLIKGKLWMGLTQTSSKEFDFTYYLNVPQVDQPKLAKHFYELAQRKYGKVDTGHYEFNKTRINEITLGKDKFTYLMHDDFLVGSFASFLIEDVVRKINDSPTTNAFNLEPNDRLASIDNGQSFGILAVRLNKLDELIGSFFIESDDLLSKYELASLAKMNLMLGDYRLMAFGEVEQSKIDDGLLSLFEKQSPTVPRSYSYIPISSKKVIRYGISDFEAWVEALQDHNLYSTSHSEMKMTLEMDSVLDISSSVDGELMLCHLESIKAEVPEYAVIVPLKKESTLNLETLSMKKSEDSTSLVTYFDDLAVYQLSFDNFPSVFLGELSPQFDQTFSFVYDNRLFLFNNLKSVSRYLDELKGENVWTQSVKHNQFLKEQYKSSSLRVLAEIKNSWQSNINSLNKDWKDVIQKNEKSLRELQFASLDISKTNNGAFDLQTLLLLDNGIFKQDKPANRKTSYKRFGKKLVGGPFAFKHPKDGKELAVVQTEEGAVHLMDGNKKVWSKNVSSTILNDNIELIDYFNQGSAQLAFVAGNSFHILDLNGKDLKGFPLKFQHVSTISDFSVIDYDGLKNYRFSFIDQNNDIWLYDKKGKLLAPWNPKHMSSPIVESMRHVRVGDKDCFLVLEKTGLLHLYNRRGWEYKGFPIKTGLEIDSKLFFDRGNTFNTSQIIVLGKRGHLKKYDMKGELKDEIFLYKKSKKTEFSLIPEQKFRTYIIVSKDGNEVSVLDADGKMMFEAPQMSSSDVSTQYFRFSEHQQIIMINDKKQSFSYMYDFKGNLIDFLPLSSVGNVGLFFHRKNNTFSTCYNFNDKFNISNFDNL</sequence>
<keyword evidence="1" id="KW-0812">Transmembrane</keyword>
<keyword evidence="3" id="KW-1185">Reference proteome</keyword>
<evidence type="ECO:0000313" key="3">
    <source>
        <dbReference type="Proteomes" id="UP001185092"/>
    </source>
</evidence>
<keyword evidence="1" id="KW-1133">Transmembrane helix</keyword>
<feature type="transmembrane region" description="Helical" evidence="1">
    <location>
        <begin position="7"/>
        <end position="27"/>
    </location>
</feature>
<dbReference type="PROSITE" id="PS51257">
    <property type="entry name" value="PROKAR_LIPOPROTEIN"/>
    <property type="match status" value="1"/>
</dbReference>
<dbReference type="SUPFAM" id="SSF69322">
    <property type="entry name" value="Tricorn protease domain 2"/>
    <property type="match status" value="1"/>
</dbReference>
<evidence type="ECO:0000313" key="2">
    <source>
        <dbReference type="EMBL" id="MDR6237475.1"/>
    </source>
</evidence>
<organism evidence="2 3">
    <name type="scientific">Aureibacter tunicatorum</name>
    <dbReference type="NCBI Taxonomy" id="866807"/>
    <lineage>
        <taxon>Bacteria</taxon>
        <taxon>Pseudomonadati</taxon>
        <taxon>Bacteroidota</taxon>
        <taxon>Cytophagia</taxon>
        <taxon>Cytophagales</taxon>
        <taxon>Persicobacteraceae</taxon>
        <taxon>Aureibacter</taxon>
    </lineage>
</organism>
<name>A0AAE4BR76_9BACT</name>
<reference evidence="2" key="1">
    <citation type="submission" date="2023-07" db="EMBL/GenBank/DDBJ databases">
        <title>Genomic Encyclopedia of Type Strains, Phase IV (KMG-IV): sequencing the most valuable type-strain genomes for metagenomic binning, comparative biology and taxonomic classification.</title>
        <authorList>
            <person name="Goeker M."/>
        </authorList>
    </citation>
    <scope>NUCLEOTIDE SEQUENCE</scope>
    <source>
        <strain evidence="2">DSM 26174</strain>
    </source>
</reference>
<protein>
    <submittedName>
        <fullName evidence="2">Uncharacterized protein</fullName>
    </submittedName>
</protein>
<proteinExistence type="predicted"/>
<dbReference type="RefSeq" id="WP_309936940.1">
    <property type="nucleotide sequence ID" value="NZ_AP025305.1"/>
</dbReference>
<dbReference type="Proteomes" id="UP001185092">
    <property type="component" value="Unassembled WGS sequence"/>
</dbReference>
<comment type="caution">
    <text evidence="2">The sequence shown here is derived from an EMBL/GenBank/DDBJ whole genome shotgun (WGS) entry which is preliminary data.</text>
</comment>